<keyword evidence="2" id="KW-1185">Reference proteome</keyword>
<proteinExistence type="predicted"/>
<dbReference type="Proteomes" id="UP001633002">
    <property type="component" value="Unassembled WGS sequence"/>
</dbReference>
<evidence type="ECO:0000313" key="1">
    <source>
        <dbReference type="EMBL" id="KAL3695928.1"/>
    </source>
</evidence>
<protein>
    <submittedName>
        <fullName evidence="1">Uncharacterized protein</fullName>
    </submittedName>
</protein>
<gene>
    <name evidence="1" type="ORF">R1sor_010004</name>
</gene>
<sequence>MHEVYKIINVINEAGLEHCFWRRRSSATPRRALSSWSIAAPFVFVPVSSANCVIGVEWQYLDLQADLPVELQCGPFLEAPDVVGNQAAGPEVRIINRSFIYSCELCGVGPSSDEYPDVEELRGVSLDWSAVKNCVDAKR</sequence>
<organism evidence="1 2">
    <name type="scientific">Riccia sorocarpa</name>
    <dbReference type="NCBI Taxonomy" id="122646"/>
    <lineage>
        <taxon>Eukaryota</taxon>
        <taxon>Viridiplantae</taxon>
        <taxon>Streptophyta</taxon>
        <taxon>Embryophyta</taxon>
        <taxon>Marchantiophyta</taxon>
        <taxon>Marchantiopsida</taxon>
        <taxon>Marchantiidae</taxon>
        <taxon>Marchantiales</taxon>
        <taxon>Ricciaceae</taxon>
        <taxon>Riccia</taxon>
    </lineage>
</organism>
<name>A0ABD3HWR2_9MARC</name>
<comment type="caution">
    <text evidence="1">The sequence shown here is derived from an EMBL/GenBank/DDBJ whole genome shotgun (WGS) entry which is preliminary data.</text>
</comment>
<dbReference type="AlphaFoldDB" id="A0ABD3HWR2"/>
<reference evidence="1 2" key="1">
    <citation type="submission" date="2024-09" db="EMBL/GenBank/DDBJ databases">
        <title>Chromosome-scale assembly of Riccia sorocarpa.</title>
        <authorList>
            <person name="Paukszto L."/>
        </authorList>
    </citation>
    <scope>NUCLEOTIDE SEQUENCE [LARGE SCALE GENOMIC DNA]</scope>
    <source>
        <strain evidence="1">LP-2024</strain>
        <tissue evidence="1">Aerial parts of the thallus</tissue>
    </source>
</reference>
<dbReference type="EMBL" id="JBJQOH010000002">
    <property type="protein sequence ID" value="KAL3695928.1"/>
    <property type="molecule type" value="Genomic_DNA"/>
</dbReference>
<evidence type="ECO:0000313" key="2">
    <source>
        <dbReference type="Proteomes" id="UP001633002"/>
    </source>
</evidence>
<accession>A0ABD3HWR2</accession>